<dbReference type="Proteomes" id="UP001379949">
    <property type="component" value="Unassembled WGS sequence"/>
</dbReference>
<keyword evidence="3" id="KW-1133">Transmembrane helix</keyword>
<dbReference type="RefSeq" id="WP_341567689.1">
    <property type="nucleotide sequence ID" value="NZ_JBAKAR010000012.1"/>
</dbReference>
<organism evidence="4 5">
    <name type="scientific">Marinomonas arenicola</name>
    <dbReference type="NCBI Taxonomy" id="569601"/>
    <lineage>
        <taxon>Bacteria</taxon>
        <taxon>Pseudomonadati</taxon>
        <taxon>Pseudomonadota</taxon>
        <taxon>Gammaproteobacteria</taxon>
        <taxon>Oceanospirillales</taxon>
        <taxon>Oceanospirillaceae</taxon>
        <taxon>Marinomonas</taxon>
    </lineage>
</organism>
<name>A0ABU9G8U0_9GAMM</name>
<gene>
    <name evidence="4" type="ORF">V6242_13400</name>
</gene>
<evidence type="ECO:0000256" key="3">
    <source>
        <dbReference type="SAM" id="Phobius"/>
    </source>
</evidence>
<sequence>MANKKDAAKADVEASNDSAPSKKSGKTLLAFFLCFVFSVAASVATTYFLMPKDTQIATEEPENNLKQQLSSLQESIASQNQAIQAVKAENDILKLYLRHSSSTALKNILIDQENNIQAYLKVMKAAMEDLTKLTSGTRDWNNKYQYQLDLALKGSLEREDLLKLLKTGEPNEKK</sequence>
<evidence type="ECO:0000256" key="1">
    <source>
        <dbReference type="SAM" id="Coils"/>
    </source>
</evidence>
<evidence type="ECO:0000313" key="5">
    <source>
        <dbReference type="Proteomes" id="UP001379949"/>
    </source>
</evidence>
<feature type="region of interest" description="Disordered" evidence="2">
    <location>
        <begin position="1"/>
        <end position="22"/>
    </location>
</feature>
<dbReference type="EMBL" id="JBAKAR010000012">
    <property type="protein sequence ID" value="MEL0614145.1"/>
    <property type="molecule type" value="Genomic_DNA"/>
</dbReference>
<accession>A0ABU9G8U0</accession>
<keyword evidence="5" id="KW-1185">Reference proteome</keyword>
<comment type="caution">
    <text evidence="4">The sequence shown here is derived from an EMBL/GenBank/DDBJ whole genome shotgun (WGS) entry which is preliminary data.</text>
</comment>
<protein>
    <submittedName>
        <fullName evidence="4">Uncharacterized protein</fullName>
    </submittedName>
</protein>
<keyword evidence="3" id="KW-0472">Membrane</keyword>
<feature type="coiled-coil region" evidence="1">
    <location>
        <begin position="62"/>
        <end position="89"/>
    </location>
</feature>
<keyword evidence="1" id="KW-0175">Coiled coil</keyword>
<feature type="compositionally biased region" description="Basic and acidic residues" evidence="2">
    <location>
        <begin position="1"/>
        <end position="12"/>
    </location>
</feature>
<evidence type="ECO:0000313" key="4">
    <source>
        <dbReference type="EMBL" id="MEL0614145.1"/>
    </source>
</evidence>
<evidence type="ECO:0000256" key="2">
    <source>
        <dbReference type="SAM" id="MobiDB-lite"/>
    </source>
</evidence>
<feature type="transmembrane region" description="Helical" evidence="3">
    <location>
        <begin position="28"/>
        <end position="50"/>
    </location>
</feature>
<reference evidence="4 5" key="1">
    <citation type="submission" date="2024-02" db="EMBL/GenBank/DDBJ databases">
        <title>Bacteria isolated from the canopy kelp, Nereocystis luetkeana.</title>
        <authorList>
            <person name="Pfister C.A."/>
            <person name="Younker I.T."/>
            <person name="Light S.H."/>
        </authorList>
    </citation>
    <scope>NUCLEOTIDE SEQUENCE [LARGE SCALE GENOMIC DNA]</scope>
    <source>
        <strain evidence="4 5">TI.4.07</strain>
    </source>
</reference>
<proteinExistence type="predicted"/>
<keyword evidence="3" id="KW-0812">Transmembrane</keyword>